<organism evidence="2 3">
    <name type="scientific">Piscinibacter terrae</name>
    <dbReference type="NCBI Taxonomy" id="2496871"/>
    <lineage>
        <taxon>Bacteria</taxon>
        <taxon>Pseudomonadati</taxon>
        <taxon>Pseudomonadota</taxon>
        <taxon>Betaproteobacteria</taxon>
        <taxon>Burkholderiales</taxon>
        <taxon>Sphaerotilaceae</taxon>
        <taxon>Piscinibacter</taxon>
    </lineage>
</organism>
<dbReference type="PANTHER" id="PTHR43591:SF24">
    <property type="entry name" value="2-METHOXY-6-POLYPRENYL-1,4-BENZOQUINOL METHYLASE, MITOCHONDRIAL"/>
    <property type="match status" value="1"/>
</dbReference>
<comment type="caution">
    <text evidence="2">The sequence shown here is derived from an EMBL/GenBank/DDBJ whole genome shotgun (WGS) entry which is preliminary data.</text>
</comment>
<dbReference type="EMBL" id="QUSW01000003">
    <property type="protein sequence ID" value="RQP24427.1"/>
    <property type="molecule type" value="Genomic_DNA"/>
</dbReference>
<evidence type="ECO:0000313" key="3">
    <source>
        <dbReference type="Proteomes" id="UP000267464"/>
    </source>
</evidence>
<keyword evidence="3" id="KW-1185">Reference proteome</keyword>
<accession>A0A3N7HQC5</accession>
<keyword evidence="2" id="KW-0489">Methyltransferase</keyword>
<protein>
    <submittedName>
        <fullName evidence="2">Methyltransferase domain-containing protein</fullName>
    </submittedName>
</protein>
<evidence type="ECO:0000313" key="2">
    <source>
        <dbReference type="EMBL" id="RQP24427.1"/>
    </source>
</evidence>
<feature type="region of interest" description="Disordered" evidence="1">
    <location>
        <begin position="1"/>
        <end position="20"/>
    </location>
</feature>
<reference evidence="2 3" key="2">
    <citation type="submission" date="2018-12" db="EMBL/GenBank/DDBJ databases">
        <title>Rhizobacter gummiphilus sp. nov., a rubber-degrading bacterium isolated from the soil of a botanical garden in Japan.</title>
        <authorList>
            <person name="Shunsuke S.S."/>
        </authorList>
    </citation>
    <scope>NUCLEOTIDE SEQUENCE [LARGE SCALE GENOMIC DNA]</scope>
    <source>
        <strain evidence="2 3">S-16</strain>
    </source>
</reference>
<dbReference type="PANTHER" id="PTHR43591">
    <property type="entry name" value="METHYLTRANSFERASE"/>
    <property type="match status" value="1"/>
</dbReference>
<reference evidence="2 3" key="1">
    <citation type="submission" date="2018-08" db="EMBL/GenBank/DDBJ databases">
        <authorList>
            <person name="Khan S.A."/>
            <person name="Jeon C.O."/>
            <person name="Chun B.H."/>
            <person name="Jeong S.E."/>
        </authorList>
    </citation>
    <scope>NUCLEOTIDE SEQUENCE [LARGE SCALE GENOMIC DNA]</scope>
    <source>
        <strain evidence="2 3">S-16</strain>
    </source>
</reference>
<proteinExistence type="predicted"/>
<dbReference type="AlphaFoldDB" id="A0A3N7HQC5"/>
<dbReference type="RefSeq" id="WP_124540959.1">
    <property type="nucleotide sequence ID" value="NZ_QUSW01000003.1"/>
</dbReference>
<dbReference type="SUPFAM" id="SSF53335">
    <property type="entry name" value="S-adenosyl-L-methionine-dependent methyltransferases"/>
    <property type="match status" value="1"/>
</dbReference>
<dbReference type="Gene3D" id="3.40.50.150">
    <property type="entry name" value="Vaccinia Virus protein VP39"/>
    <property type="match status" value="1"/>
</dbReference>
<dbReference type="OrthoDB" id="9795634at2"/>
<dbReference type="Proteomes" id="UP000267464">
    <property type="component" value="Unassembled WGS sequence"/>
</dbReference>
<dbReference type="Pfam" id="PF01209">
    <property type="entry name" value="Ubie_methyltran"/>
    <property type="match status" value="1"/>
</dbReference>
<dbReference type="CDD" id="cd02440">
    <property type="entry name" value="AdoMet_MTases"/>
    <property type="match status" value="1"/>
</dbReference>
<sequence length="283" mass="30327">MNTTLDAPKTAARDQWDRAAPGWDRHTPVIRQWLRTATDTMLNMAGVAPGASVLDVAAGAGDQTLDIARRVGTEGSVLATDFSPAILALAQQRAHDAGFAQVRTLVADGEHLPDGLGPFDAAVCRLGLMLFADPLQGLREMHRVLRPGGGICTMVFSRPEKNPCVALLMQTALQHAGMPARSPFQPGGLMSLGQPGLIDGLFEQAGLRQVATTAIEAPFRLPTARHYLDFVRASASPIQQILSRLDVAAQDAAWQDMEARLHAFDTADGWVGPNELLLTAARR</sequence>
<gene>
    <name evidence="2" type="ORF">DZC73_14135</name>
</gene>
<name>A0A3N7HQC5_9BURK</name>
<evidence type="ECO:0000256" key="1">
    <source>
        <dbReference type="SAM" id="MobiDB-lite"/>
    </source>
</evidence>
<keyword evidence="2" id="KW-0808">Transferase</keyword>
<feature type="compositionally biased region" description="Basic and acidic residues" evidence="1">
    <location>
        <begin position="11"/>
        <end position="20"/>
    </location>
</feature>
<dbReference type="InterPro" id="IPR029063">
    <property type="entry name" value="SAM-dependent_MTases_sf"/>
</dbReference>
<dbReference type="GO" id="GO:0032259">
    <property type="term" value="P:methylation"/>
    <property type="evidence" value="ECO:0007669"/>
    <property type="project" value="UniProtKB-KW"/>
</dbReference>
<dbReference type="GO" id="GO:0008168">
    <property type="term" value="F:methyltransferase activity"/>
    <property type="evidence" value="ECO:0007669"/>
    <property type="project" value="UniProtKB-KW"/>
</dbReference>